<dbReference type="SMART" id="SM00487">
    <property type="entry name" value="DEXDc"/>
    <property type="match status" value="1"/>
</dbReference>
<dbReference type="InParanoid" id="E9G444"/>
<comment type="cofactor">
    <cofactor evidence="2">
        <name>Mg(2+)</name>
        <dbReference type="ChEBI" id="CHEBI:18420"/>
    </cofactor>
</comment>
<dbReference type="InterPro" id="IPR038248">
    <property type="entry name" value="Dicer_dimer_sf"/>
</dbReference>
<dbReference type="OrthoDB" id="416741at2759"/>
<evidence type="ECO:0000256" key="8">
    <source>
        <dbReference type="ARBA" id="ARBA00022801"/>
    </source>
</evidence>
<dbReference type="PROSITE" id="PS50137">
    <property type="entry name" value="DS_RBD"/>
    <property type="match status" value="1"/>
</dbReference>
<dbReference type="Pfam" id="PF03368">
    <property type="entry name" value="Dicer_dimer"/>
    <property type="match status" value="1"/>
</dbReference>
<dbReference type="InterPro" id="IPR000999">
    <property type="entry name" value="RNase_III_dom"/>
</dbReference>
<comment type="cofactor">
    <cofactor evidence="1">
        <name>Mn(2+)</name>
        <dbReference type="ChEBI" id="CHEBI:29035"/>
    </cofactor>
</comment>
<keyword evidence="4" id="KW-0479">Metal-binding</keyword>
<dbReference type="Gene3D" id="1.10.1520.10">
    <property type="entry name" value="Ribonuclease III domain"/>
    <property type="match status" value="2"/>
</dbReference>
<organism evidence="23 24">
    <name type="scientific">Daphnia pulex</name>
    <name type="common">Water flea</name>
    <dbReference type="NCBI Taxonomy" id="6669"/>
    <lineage>
        <taxon>Eukaryota</taxon>
        <taxon>Metazoa</taxon>
        <taxon>Ecdysozoa</taxon>
        <taxon>Arthropoda</taxon>
        <taxon>Crustacea</taxon>
        <taxon>Branchiopoda</taxon>
        <taxon>Diplostraca</taxon>
        <taxon>Cladocera</taxon>
        <taxon>Anomopoda</taxon>
        <taxon>Daphniidae</taxon>
        <taxon>Daphnia</taxon>
    </lineage>
</organism>
<keyword evidence="9" id="KW-0347">Helicase</keyword>
<gene>
    <name evidence="23" type="ORF">DAPPUDRAFT_309030</name>
</gene>
<dbReference type="InterPro" id="IPR014001">
    <property type="entry name" value="Helicase_ATP-bd"/>
</dbReference>
<dbReference type="PROSITE" id="PS51194">
    <property type="entry name" value="HELICASE_CTER"/>
    <property type="match status" value="1"/>
</dbReference>
<feature type="domain" description="Dicer dsRNA-binding fold" evidence="22">
    <location>
        <begin position="548"/>
        <end position="669"/>
    </location>
</feature>
<evidence type="ECO:0000256" key="4">
    <source>
        <dbReference type="ARBA" id="ARBA00022723"/>
    </source>
</evidence>
<dbReference type="GO" id="GO:0006309">
    <property type="term" value="P:apoptotic DNA fragmentation"/>
    <property type="evidence" value="ECO:0000318"/>
    <property type="project" value="GO_Central"/>
</dbReference>
<feature type="domain" description="DRBM" evidence="17">
    <location>
        <begin position="1533"/>
        <end position="1598"/>
    </location>
</feature>
<dbReference type="OMA" id="TRKNHAY"/>
<dbReference type="InterPro" id="IPR011545">
    <property type="entry name" value="DEAD/DEAH_box_helicase_dom"/>
</dbReference>
<dbReference type="SUPFAM" id="SSF69065">
    <property type="entry name" value="RNase III domain-like"/>
    <property type="match status" value="2"/>
</dbReference>
<evidence type="ECO:0000256" key="3">
    <source>
        <dbReference type="ARBA" id="ARBA00022722"/>
    </source>
</evidence>
<dbReference type="Gene3D" id="2.170.260.10">
    <property type="entry name" value="paz domain"/>
    <property type="match status" value="1"/>
</dbReference>
<dbReference type="PROSITE" id="PS50821">
    <property type="entry name" value="PAZ"/>
    <property type="match status" value="1"/>
</dbReference>
<feature type="domain" description="RNase III" evidence="18">
    <location>
        <begin position="1348"/>
        <end position="1508"/>
    </location>
</feature>
<dbReference type="InterPro" id="IPR036389">
    <property type="entry name" value="RNase_III_sf"/>
</dbReference>
<keyword evidence="8" id="KW-0378">Hydrolase</keyword>
<dbReference type="Proteomes" id="UP000000305">
    <property type="component" value="Unassembled WGS sequence"/>
</dbReference>
<evidence type="ECO:0000256" key="1">
    <source>
        <dbReference type="ARBA" id="ARBA00001936"/>
    </source>
</evidence>
<keyword evidence="5" id="KW-0677">Repeat</keyword>
<dbReference type="PhylomeDB" id="E9G444"/>
<dbReference type="GO" id="GO:0003723">
    <property type="term" value="F:RNA binding"/>
    <property type="evidence" value="ECO:0000318"/>
    <property type="project" value="GO_Central"/>
</dbReference>
<dbReference type="GO" id="GO:0005524">
    <property type="term" value="F:ATP binding"/>
    <property type="evidence" value="ECO:0007669"/>
    <property type="project" value="UniProtKB-KW"/>
</dbReference>
<dbReference type="InterPro" id="IPR003100">
    <property type="entry name" value="PAZ_dom"/>
</dbReference>
<dbReference type="SMART" id="SM00949">
    <property type="entry name" value="PAZ"/>
    <property type="match status" value="1"/>
</dbReference>
<dbReference type="KEGG" id="dpx:DAPPUDRAFT_309030"/>
<dbReference type="Pfam" id="PF02170">
    <property type="entry name" value="PAZ"/>
    <property type="match status" value="1"/>
</dbReference>
<evidence type="ECO:0000256" key="11">
    <source>
        <dbReference type="ARBA" id="ARBA00022842"/>
    </source>
</evidence>
<feature type="domain" description="Helicase ATP-binding" evidence="20">
    <location>
        <begin position="40"/>
        <end position="218"/>
    </location>
</feature>
<evidence type="ECO:0000259" key="19">
    <source>
        <dbReference type="PROSITE" id="PS50821"/>
    </source>
</evidence>
<dbReference type="InterPro" id="IPR027417">
    <property type="entry name" value="P-loop_NTPase"/>
</dbReference>
<keyword evidence="3" id="KW-0540">Nuclease</keyword>
<dbReference type="InterPro" id="IPR044441">
    <property type="entry name" value="DICER_DSRM"/>
</dbReference>
<evidence type="ECO:0000256" key="13">
    <source>
        <dbReference type="ARBA" id="ARBA00023158"/>
    </source>
</evidence>
<dbReference type="HOGENOM" id="CLU_000907_4_4_1"/>
<dbReference type="Pfam" id="PF00271">
    <property type="entry name" value="Helicase_C"/>
    <property type="match status" value="1"/>
</dbReference>
<keyword evidence="13" id="KW-0943">RNA-mediated gene silencing</keyword>
<evidence type="ECO:0000259" key="18">
    <source>
        <dbReference type="PROSITE" id="PS50142"/>
    </source>
</evidence>
<evidence type="ECO:0000259" key="22">
    <source>
        <dbReference type="PROSITE" id="PS51327"/>
    </source>
</evidence>
<dbReference type="SMART" id="SM00358">
    <property type="entry name" value="DSRM"/>
    <property type="match status" value="1"/>
</dbReference>
<keyword evidence="12 16" id="KW-0694">RNA-binding</keyword>
<evidence type="ECO:0000256" key="2">
    <source>
        <dbReference type="ARBA" id="ARBA00001946"/>
    </source>
</evidence>
<dbReference type="PANTHER" id="PTHR14950">
    <property type="entry name" value="DICER-RELATED"/>
    <property type="match status" value="1"/>
</dbReference>
<dbReference type="Gene3D" id="3.30.160.20">
    <property type="match status" value="1"/>
</dbReference>
<dbReference type="STRING" id="6669.E9G444"/>
<dbReference type="SMART" id="SM00490">
    <property type="entry name" value="HELICc"/>
    <property type="match status" value="1"/>
</dbReference>
<protein>
    <submittedName>
        <fullName evidence="23">Uncharacterized protein</fullName>
    </submittedName>
</protein>
<dbReference type="EMBL" id="GL732531">
    <property type="protein sequence ID" value="EFX86072.1"/>
    <property type="molecule type" value="Genomic_DNA"/>
</dbReference>
<dbReference type="CDD" id="cd18034">
    <property type="entry name" value="DEXHc_dicer"/>
    <property type="match status" value="1"/>
</dbReference>
<keyword evidence="7" id="KW-0255">Endonuclease</keyword>
<dbReference type="InterPro" id="IPR036085">
    <property type="entry name" value="PAZ_dom_sf"/>
</dbReference>
<dbReference type="GO" id="GO:0004386">
    <property type="term" value="F:helicase activity"/>
    <property type="evidence" value="ECO:0007669"/>
    <property type="project" value="UniProtKB-KW"/>
</dbReference>
<sequence length="1607" mass="181346">MSKVRRVKSLNLTKNPIMESPSKSCNVDTEFTPRDYQIELFQAALDENIIVYLPTGSGKTFIAALLIKEKSHEVTKPLDSGGKRTVFLVPTVVLAIQQAAYLRRHTYLKVKEFYGSMGVDIWEKDRWNIEFDSNHVLVMTAQIFVDILNHAFFSPHQLNLLVFDECHAAVKDAPMKQVLSKLKNCEVSQRPKILGLTAALFRMRCKPEKVPDLIQQLSETMGCVVRIPSDVETVARSSTKPCETILQYEDKNSNPNPDADELSRIIFVMVSSLMQQLEQQYGEGNSKDGPDVNKQPDKIDVLFDALNDIDYLLSTIGPYGAFHCAHVYIRILERTKSRAKTAPFLTDLIRKQVCNGLNFIISEVCTPYFAKYSPVDRLLLFVQPRDIAKHDTTLEFLKPLFTMGKAAGRNSSLKETQILNMKQNEIMQYFREGLCNLLVATSVLEEGIDIPDCNLIIRFDRIKTYCDYVQTKGRARSKKAFYCILVSRGETESCLADLAQFHSIEQQLLSTGNFEDERDNAIDNLFSQIIPPYVPFGEDGPRITLPSSISLINRYCGQLSSDPDVSLAPQLTTKKVAESDVDPIQLQKIKDILKKLPTDASKYSSINNLFQCHLFLPLNSPLRDEVIGDVMPTKRLAKRAVALKASIKLHELKELDDNHLFPVPRLNVIDDESSTEDEENSAAPQLNKENIAVYNRRLPVCFSNCRPLPGQPCFVYAIDFTLTKPCLDITKLYFPFAVDTKLAILTSKVIPAICPFPVVTRAGEFQVNLCGADSVILDQSQLGKLERFHQFVFQDVLFLWKRQLDFDVLASDLQYLVVPLQTANDKIDFALVENMINAPAINWEKPPYAGDHFIFDSSRLIDSVIVPSYKPLGTLNAFYVDRVSDLTPLTPFPNNEFKTYASYFQLKYKLTLTNQQQQLLQVSREISGKNFLVNRVASTREETPMHLVAELCHVHPLAGSIWKQVVWLPCILHRLDRMLVAEELRVLVYKEANIGIEFLPGSVNVSSVWCPLRLRPQKSRAESRCVADPTLLASTLKPSAFMDYLDLDVNMMWSFEYDESEKDLSPNQSSIEQTPAETFIATSSPKKPSELSLPNPGSYSAFKEFPDSIDEQRNKWTDLANGNPSDDLPTCPPETFNLKFDSGNSGMLSNFGPSPGMILEALTLAKTHEGFDMERSETIGDSILKLVISIYVYGETGSDRCDEGRLSLMRMRQINNKHLFKLGAKKDIGEFTVAQRFELMANFLPPGFKTPTDPDTDINAHVQQYVLMKNVADCMEALIGVYLTTTGIKGAIKLMDWMGLKTVPRLEIATFNEMNGFPILPSTFGSSTLNDTQLKDQEEALSQLFAGLESFEKRLRYTFKNKALLIEALTHASYIPNRITNCYQRLEFLGDAVLDYLVTRYYYDNPCQYTPAILTDLRSAMVNNETFAVMAVQNRFHLYLKHLSLSLNVILDRFVRSQEENGHLLMHNYFVLEETSEPHQSLASNIDVPKVLGDIFESVAGAIFVDSGMSLDAVWKSYLPFLHDALEKFNEKIPISALRVLHERYPNALKFRKSESLADGRLCVAIEIQGTRVFKGAGGNSKTAKSAAAKYALSVLNKQDDNQVEEC</sequence>
<evidence type="ECO:0000256" key="5">
    <source>
        <dbReference type="ARBA" id="ARBA00022737"/>
    </source>
</evidence>
<dbReference type="SUPFAM" id="SSF54768">
    <property type="entry name" value="dsRNA-binding domain-like"/>
    <property type="match status" value="1"/>
</dbReference>
<dbReference type="GO" id="GO:0046872">
    <property type="term" value="F:metal ion binding"/>
    <property type="evidence" value="ECO:0007669"/>
    <property type="project" value="UniProtKB-KW"/>
</dbReference>
<dbReference type="FunFam" id="3.40.50.300:FF:001988">
    <property type="entry name" value="Dicer-like protein 1"/>
    <property type="match status" value="1"/>
</dbReference>
<evidence type="ECO:0000256" key="10">
    <source>
        <dbReference type="ARBA" id="ARBA00022840"/>
    </source>
</evidence>
<dbReference type="PROSITE" id="PS51192">
    <property type="entry name" value="HELICASE_ATP_BIND_1"/>
    <property type="match status" value="1"/>
</dbReference>
<dbReference type="FunFam" id="1.10.1520.10:FF:000005">
    <property type="entry name" value="Putative endoribonuclease dicer"/>
    <property type="match status" value="1"/>
</dbReference>
<dbReference type="InterPro" id="IPR048512">
    <property type="entry name" value="Dicer_platform"/>
</dbReference>
<evidence type="ECO:0000259" key="17">
    <source>
        <dbReference type="PROSITE" id="PS50137"/>
    </source>
</evidence>
<keyword evidence="10" id="KW-0067">ATP-binding</keyword>
<dbReference type="PROSITE" id="PS51327">
    <property type="entry name" value="DICER_DSRBF"/>
    <property type="match status" value="1"/>
</dbReference>
<evidence type="ECO:0000313" key="24">
    <source>
        <dbReference type="Proteomes" id="UP000000305"/>
    </source>
</evidence>
<accession>E9G444</accession>
<proteinExistence type="inferred from homology"/>
<dbReference type="GO" id="GO:0005737">
    <property type="term" value="C:cytoplasm"/>
    <property type="evidence" value="ECO:0000318"/>
    <property type="project" value="GO_Central"/>
</dbReference>
<dbReference type="eggNOG" id="KOG0701">
    <property type="taxonomic scope" value="Eukaryota"/>
</dbReference>
<dbReference type="InterPro" id="IPR005034">
    <property type="entry name" value="Dicer_dimerisation"/>
</dbReference>
<keyword evidence="14" id="KW-0464">Manganese</keyword>
<dbReference type="GO" id="GO:0004525">
    <property type="term" value="F:ribonuclease III activity"/>
    <property type="evidence" value="ECO:0000318"/>
    <property type="project" value="GO_Central"/>
</dbReference>
<dbReference type="SMART" id="SM00535">
    <property type="entry name" value="RIBOc"/>
    <property type="match status" value="2"/>
</dbReference>
<keyword evidence="6" id="KW-0547">Nucleotide-binding</keyword>
<evidence type="ECO:0000259" key="21">
    <source>
        <dbReference type="PROSITE" id="PS51194"/>
    </source>
</evidence>
<dbReference type="GO" id="GO:0030422">
    <property type="term" value="P:siRNA processing"/>
    <property type="evidence" value="ECO:0000318"/>
    <property type="project" value="GO_Central"/>
</dbReference>
<evidence type="ECO:0000256" key="12">
    <source>
        <dbReference type="ARBA" id="ARBA00022884"/>
    </source>
</evidence>
<evidence type="ECO:0000256" key="7">
    <source>
        <dbReference type="ARBA" id="ARBA00022759"/>
    </source>
</evidence>
<dbReference type="GO" id="GO:0070578">
    <property type="term" value="C:RISC-loading complex"/>
    <property type="evidence" value="ECO:0000318"/>
    <property type="project" value="GO_Central"/>
</dbReference>
<dbReference type="FunFam" id="3.30.160.380:FF:000008">
    <property type="entry name" value="DsRNA-specific nuclease dicer and related ribonuclease"/>
    <property type="match status" value="1"/>
</dbReference>
<dbReference type="GO" id="GO:0004530">
    <property type="term" value="F:deoxyribonuclease I activity"/>
    <property type="evidence" value="ECO:0000318"/>
    <property type="project" value="GO_Central"/>
</dbReference>
<comment type="similarity">
    <text evidence="15 16">Belongs to the helicase family. Dicer subfamily.</text>
</comment>
<evidence type="ECO:0000256" key="16">
    <source>
        <dbReference type="PROSITE-ProRule" id="PRU00657"/>
    </source>
</evidence>
<dbReference type="Pfam" id="PF20931">
    <property type="entry name" value="Dicer_platform"/>
    <property type="match status" value="1"/>
</dbReference>
<evidence type="ECO:0000256" key="6">
    <source>
        <dbReference type="ARBA" id="ARBA00022741"/>
    </source>
</evidence>
<dbReference type="GO" id="GO:0005634">
    <property type="term" value="C:nucleus"/>
    <property type="evidence" value="ECO:0000318"/>
    <property type="project" value="GO_Central"/>
</dbReference>
<dbReference type="GO" id="GO:0031054">
    <property type="term" value="P:pre-miRNA processing"/>
    <property type="evidence" value="ECO:0000318"/>
    <property type="project" value="GO_Central"/>
</dbReference>
<dbReference type="Gene3D" id="3.30.160.380">
    <property type="entry name" value="Dicer dimerisation domain"/>
    <property type="match status" value="1"/>
</dbReference>
<evidence type="ECO:0000313" key="23">
    <source>
        <dbReference type="EMBL" id="EFX86072.1"/>
    </source>
</evidence>
<dbReference type="PROSITE" id="PS50142">
    <property type="entry name" value="RNASE_3_2"/>
    <property type="match status" value="2"/>
</dbReference>
<dbReference type="InterPro" id="IPR014720">
    <property type="entry name" value="dsRBD_dom"/>
</dbReference>
<dbReference type="CDD" id="cd00593">
    <property type="entry name" value="RIBOc"/>
    <property type="match status" value="2"/>
</dbReference>
<dbReference type="Pfam" id="PF00270">
    <property type="entry name" value="DEAD"/>
    <property type="match status" value="1"/>
</dbReference>
<dbReference type="PANTHER" id="PTHR14950:SF37">
    <property type="entry name" value="ENDORIBONUCLEASE DICER"/>
    <property type="match status" value="1"/>
</dbReference>
<feature type="domain" description="Helicase C-terminal" evidence="21">
    <location>
        <begin position="352"/>
        <end position="526"/>
    </location>
</feature>
<evidence type="ECO:0000256" key="15">
    <source>
        <dbReference type="ARBA" id="ARBA00035116"/>
    </source>
</evidence>
<dbReference type="Pfam" id="PF00636">
    <property type="entry name" value="Ribonuclease_3"/>
    <property type="match status" value="2"/>
</dbReference>
<name>E9G444_DAPPU</name>
<evidence type="ECO:0000256" key="14">
    <source>
        <dbReference type="ARBA" id="ARBA00023211"/>
    </source>
</evidence>
<dbReference type="Pfam" id="PF20932">
    <property type="entry name" value="Dicer_dsRBD"/>
    <property type="match status" value="1"/>
</dbReference>
<reference evidence="23 24" key="1">
    <citation type="journal article" date="2011" name="Science">
        <title>The ecoresponsive genome of Daphnia pulex.</title>
        <authorList>
            <person name="Colbourne J.K."/>
            <person name="Pfrender M.E."/>
            <person name="Gilbert D."/>
            <person name="Thomas W.K."/>
            <person name="Tucker A."/>
            <person name="Oakley T.H."/>
            <person name="Tokishita S."/>
            <person name="Aerts A."/>
            <person name="Arnold G.J."/>
            <person name="Basu M.K."/>
            <person name="Bauer D.J."/>
            <person name="Caceres C.E."/>
            <person name="Carmel L."/>
            <person name="Casola C."/>
            <person name="Choi J.H."/>
            <person name="Detter J.C."/>
            <person name="Dong Q."/>
            <person name="Dusheyko S."/>
            <person name="Eads B.D."/>
            <person name="Frohlich T."/>
            <person name="Geiler-Samerotte K.A."/>
            <person name="Gerlach D."/>
            <person name="Hatcher P."/>
            <person name="Jogdeo S."/>
            <person name="Krijgsveld J."/>
            <person name="Kriventseva E.V."/>
            <person name="Kultz D."/>
            <person name="Laforsch C."/>
            <person name="Lindquist E."/>
            <person name="Lopez J."/>
            <person name="Manak J.R."/>
            <person name="Muller J."/>
            <person name="Pangilinan J."/>
            <person name="Patwardhan R.P."/>
            <person name="Pitluck S."/>
            <person name="Pritham E.J."/>
            <person name="Rechtsteiner A."/>
            <person name="Rho M."/>
            <person name="Rogozin I.B."/>
            <person name="Sakarya O."/>
            <person name="Salamov A."/>
            <person name="Schaack S."/>
            <person name="Shapiro H."/>
            <person name="Shiga Y."/>
            <person name="Skalitzky C."/>
            <person name="Smith Z."/>
            <person name="Souvorov A."/>
            <person name="Sung W."/>
            <person name="Tang Z."/>
            <person name="Tsuchiya D."/>
            <person name="Tu H."/>
            <person name="Vos H."/>
            <person name="Wang M."/>
            <person name="Wolf Y.I."/>
            <person name="Yamagata H."/>
            <person name="Yamada T."/>
            <person name="Ye Y."/>
            <person name="Shaw J.R."/>
            <person name="Andrews J."/>
            <person name="Crease T.J."/>
            <person name="Tang H."/>
            <person name="Lucas S.M."/>
            <person name="Robertson H.M."/>
            <person name="Bork P."/>
            <person name="Koonin E.V."/>
            <person name="Zdobnov E.M."/>
            <person name="Grigoriev I.V."/>
            <person name="Lynch M."/>
            <person name="Boore J.L."/>
        </authorList>
    </citation>
    <scope>NUCLEOTIDE SEQUENCE [LARGE SCALE GENOMIC DNA]</scope>
</reference>
<dbReference type="SUPFAM" id="SSF52540">
    <property type="entry name" value="P-loop containing nucleoside triphosphate hydrolases"/>
    <property type="match status" value="1"/>
</dbReference>
<keyword evidence="11" id="KW-0460">Magnesium</keyword>
<dbReference type="PROSITE" id="PS00517">
    <property type="entry name" value="RNASE_3_1"/>
    <property type="match status" value="1"/>
</dbReference>
<dbReference type="Gene3D" id="3.40.50.300">
    <property type="entry name" value="P-loop containing nucleotide triphosphate hydrolases"/>
    <property type="match status" value="2"/>
</dbReference>
<dbReference type="InterPro" id="IPR001650">
    <property type="entry name" value="Helicase_C-like"/>
</dbReference>
<feature type="domain" description="RNase III" evidence="18">
    <location>
        <begin position="1146"/>
        <end position="1287"/>
    </location>
</feature>
<evidence type="ECO:0000256" key="9">
    <source>
        <dbReference type="ARBA" id="ARBA00022806"/>
    </source>
</evidence>
<keyword evidence="24" id="KW-1185">Reference proteome</keyword>
<dbReference type="SUPFAM" id="SSF101690">
    <property type="entry name" value="PAZ domain"/>
    <property type="match status" value="1"/>
</dbReference>
<feature type="domain" description="PAZ" evidence="19">
    <location>
        <begin position="839"/>
        <end position="956"/>
    </location>
</feature>
<evidence type="ECO:0000259" key="20">
    <source>
        <dbReference type="PROSITE" id="PS51192"/>
    </source>
</evidence>